<dbReference type="PANTHER" id="PTHR32387:SF0">
    <property type="entry name" value="PROTEIN NO VEIN"/>
    <property type="match status" value="1"/>
</dbReference>
<protein>
    <recommendedName>
        <fullName evidence="1">Protein NO VEIN C-terminal domain-containing protein</fullName>
    </recommendedName>
</protein>
<dbReference type="Proteomes" id="UP000681967">
    <property type="component" value="Unassembled WGS sequence"/>
</dbReference>
<accession>A0A815NTQ8</accession>
<evidence type="ECO:0000313" key="3">
    <source>
        <dbReference type="EMBL" id="CAF4119787.1"/>
    </source>
</evidence>
<dbReference type="EMBL" id="CAJOBH010009193">
    <property type="protein sequence ID" value="CAF4134572.1"/>
    <property type="molecule type" value="Genomic_DNA"/>
</dbReference>
<dbReference type="InterPro" id="IPR024975">
    <property type="entry name" value="NOV_C"/>
</dbReference>
<organism evidence="2 5">
    <name type="scientific">Rotaria magnacalcarata</name>
    <dbReference type="NCBI Taxonomy" id="392030"/>
    <lineage>
        <taxon>Eukaryota</taxon>
        <taxon>Metazoa</taxon>
        <taxon>Spiralia</taxon>
        <taxon>Gnathifera</taxon>
        <taxon>Rotifera</taxon>
        <taxon>Eurotatoria</taxon>
        <taxon>Bdelloidea</taxon>
        <taxon>Philodinida</taxon>
        <taxon>Philodinidae</taxon>
        <taxon>Rotaria</taxon>
    </lineage>
</organism>
<dbReference type="EMBL" id="CAJNOW010005047">
    <property type="protein sequence ID" value="CAF1438247.1"/>
    <property type="molecule type" value="Genomic_DNA"/>
</dbReference>
<evidence type="ECO:0000259" key="1">
    <source>
        <dbReference type="Pfam" id="PF13020"/>
    </source>
</evidence>
<evidence type="ECO:0000313" key="2">
    <source>
        <dbReference type="EMBL" id="CAF1438247.1"/>
    </source>
</evidence>
<dbReference type="Proteomes" id="UP000681720">
    <property type="component" value="Unassembled WGS sequence"/>
</dbReference>
<reference evidence="2" key="1">
    <citation type="submission" date="2021-02" db="EMBL/GenBank/DDBJ databases">
        <authorList>
            <person name="Nowell W R."/>
        </authorList>
    </citation>
    <scope>NUCLEOTIDE SEQUENCE</scope>
</reference>
<dbReference type="Pfam" id="PF13020">
    <property type="entry name" value="NOV_C"/>
    <property type="match status" value="1"/>
</dbReference>
<dbReference type="AlphaFoldDB" id="A0A815NTQ8"/>
<comment type="caution">
    <text evidence="2">The sequence shown here is derived from an EMBL/GenBank/DDBJ whole genome shotgun (WGS) entry which is preliminary data.</text>
</comment>
<evidence type="ECO:0000313" key="5">
    <source>
        <dbReference type="Proteomes" id="UP000663834"/>
    </source>
</evidence>
<evidence type="ECO:0000313" key="4">
    <source>
        <dbReference type="EMBL" id="CAF4134572.1"/>
    </source>
</evidence>
<dbReference type="EMBL" id="CAJOBJ010008722">
    <property type="protein sequence ID" value="CAF4119787.1"/>
    <property type="molecule type" value="Genomic_DNA"/>
</dbReference>
<dbReference type="PANTHER" id="PTHR32387">
    <property type="entry name" value="WU:FJ29H11"/>
    <property type="match status" value="1"/>
</dbReference>
<dbReference type="InterPro" id="IPR052957">
    <property type="entry name" value="Auxin_embryo_med"/>
</dbReference>
<proteinExistence type="predicted"/>
<gene>
    <name evidence="4" type="ORF">BYL167_LOCUS20715</name>
    <name evidence="3" type="ORF">GIL414_LOCUS17982</name>
    <name evidence="2" type="ORF">KQP761_LOCUS11386</name>
</gene>
<dbReference type="Proteomes" id="UP000663834">
    <property type="component" value="Unassembled WGS sequence"/>
</dbReference>
<feature type="non-terminal residue" evidence="2">
    <location>
        <position position="225"/>
    </location>
</feature>
<name>A0A815NTQ8_9BILA</name>
<sequence length="225" mass="26562">PEDLWAFVILEFFIPHCTLSYEKSPNSKALEQLKTFPHTANDSNPRLDTIRSGALSLLVDTPYENIERHTRNVSIEDLTHQVLDNRDSTIGSDQESLEKIGRWGEHWVNEYLRTKYNDKIQSNKIEILWLNEILEQGKPYDFIIKNLKSQIITYIEVKSTLSTNRQLIPMTYNELQYCCSLSDINQQYQIYRVYNTGQLKKVKLRIVENIEEKLRKHDLELFLLI</sequence>
<feature type="domain" description="Protein NO VEIN C-terminal" evidence="1">
    <location>
        <begin position="109"/>
        <end position="202"/>
    </location>
</feature>
<dbReference type="OrthoDB" id="1262810at2759"/>